<dbReference type="AlphaFoldDB" id="C6X7L8"/>
<dbReference type="EMBL" id="CP001674">
    <property type="protein sequence ID" value="ACT49260.1"/>
    <property type="molecule type" value="Genomic_DNA"/>
</dbReference>
<evidence type="ECO:0000259" key="5">
    <source>
        <dbReference type="Pfam" id="PF00703"/>
    </source>
</evidence>
<dbReference type="PROSITE" id="PS51257">
    <property type="entry name" value="PROKAR_LIPOPROTEIN"/>
    <property type="match status" value="1"/>
</dbReference>
<dbReference type="GO" id="GO:0005975">
    <property type="term" value="P:carbohydrate metabolic process"/>
    <property type="evidence" value="ECO:0007669"/>
    <property type="project" value="InterPro"/>
</dbReference>
<dbReference type="InterPro" id="IPR017853">
    <property type="entry name" value="GH"/>
</dbReference>
<dbReference type="Pfam" id="PF22666">
    <property type="entry name" value="Glyco_hydro_2_N2"/>
    <property type="match status" value="1"/>
</dbReference>
<dbReference type="PANTHER" id="PTHR42732:SF1">
    <property type="entry name" value="BETA-MANNOSIDASE"/>
    <property type="match status" value="1"/>
</dbReference>
<reference evidence="8 9" key="2">
    <citation type="journal article" date="2011" name="J. Bacteriol.">
        <title>Genomes of three methylotrophs from a single niche uncover genetic and metabolic divergence of Methylophilaceae.</title>
        <authorList>
            <person name="Lapidus A."/>
            <person name="Clum A."/>
            <person name="Labutti K."/>
            <person name="Kaluzhnaya M.G."/>
            <person name="Lim S."/>
            <person name="Beck D.A."/>
            <person name="Glavina Del Rio T."/>
            <person name="Nolan M."/>
            <person name="Mavromatis K."/>
            <person name="Huntemann M."/>
            <person name="Lucas S."/>
            <person name="Lidstrom M.E."/>
            <person name="Ivanova N."/>
            <person name="Chistoserdova L."/>
        </authorList>
    </citation>
    <scope>NUCLEOTIDE SEQUENCE [LARGE SCALE GENOMIC DNA]</scope>
    <source>
        <strain evidence="8 9">SIP3-4</strain>
    </source>
</reference>
<dbReference type="Gene3D" id="2.60.120.260">
    <property type="entry name" value="Galactose-binding domain-like"/>
    <property type="match status" value="1"/>
</dbReference>
<dbReference type="InterPro" id="IPR051913">
    <property type="entry name" value="GH2_Domain-Containing"/>
</dbReference>
<dbReference type="PRINTS" id="PR00132">
    <property type="entry name" value="GLHYDRLASE2"/>
</dbReference>
<dbReference type="InterPro" id="IPR054593">
    <property type="entry name" value="Beta-mannosidase-like_N2"/>
</dbReference>
<keyword evidence="9" id="KW-1185">Reference proteome</keyword>
<evidence type="ECO:0000256" key="3">
    <source>
        <dbReference type="ARBA" id="ARBA00023295"/>
    </source>
</evidence>
<dbReference type="Pfam" id="PF00703">
    <property type="entry name" value="Glyco_hydro_2"/>
    <property type="match status" value="1"/>
</dbReference>
<dbReference type="InterPro" id="IPR008979">
    <property type="entry name" value="Galactose-bd-like_sf"/>
</dbReference>
<evidence type="ECO:0000256" key="1">
    <source>
        <dbReference type="ARBA" id="ARBA00007401"/>
    </source>
</evidence>
<dbReference type="PANTHER" id="PTHR42732">
    <property type="entry name" value="BETA-GALACTOSIDASE"/>
    <property type="match status" value="1"/>
</dbReference>
<dbReference type="eggNOG" id="COG3250">
    <property type="taxonomic scope" value="Bacteria"/>
</dbReference>
<feature type="domain" description="Glycoside hydrolase family 2 catalytic" evidence="6">
    <location>
        <begin position="332"/>
        <end position="491"/>
    </location>
</feature>
<dbReference type="Proteomes" id="UP000002743">
    <property type="component" value="Chromosome"/>
</dbReference>
<evidence type="ECO:0000256" key="4">
    <source>
        <dbReference type="SAM" id="SignalP"/>
    </source>
</evidence>
<dbReference type="InterPro" id="IPR006102">
    <property type="entry name" value="Ig-like_GH2"/>
</dbReference>
<keyword evidence="3" id="KW-0326">Glycosidase</keyword>
<keyword evidence="4" id="KW-0732">Signal</keyword>
<proteinExistence type="inferred from homology"/>
<evidence type="ECO:0000313" key="8">
    <source>
        <dbReference type="EMBL" id="ACT49260.1"/>
    </source>
</evidence>
<dbReference type="Gene3D" id="2.60.40.10">
    <property type="entry name" value="Immunoglobulins"/>
    <property type="match status" value="1"/>
</dbReference>
<dbReference type="Gene3D" id="3.20.20.80">
    <property type="entry name" value="Glycosidases"/>
    <property type="match status" value="1"/>
</dbReference>
<dbReference type="SUPFAM" id="SSF49785">
    <property type="entry name" value="Galactose-binding domain-like"/>
    <property type="match status" value="1"/>
</dbReference>
<dbReference type="RefSeq" id="WP_015829064.1">
    <property type="nucleotide sequence ID" value="NC_012969.1"/>
</dbReference>
<dbReference type="CAZy" id="GH2">
    <property type="family name" value="Glycoside Hydrolase Family 2"/>
</dbReference>
<comment type="similarity">
    <text evidence="1">Belongs to the glycosyl hydrolase 2 family.</text>
</comment>
<gene>
    <name evidence="8" type="ordered locus">Msip34_0011</name>
</gene>
<dbReference type="STRING" id="582744.Msip34_0011"/>
<dbReference type="GO" id="GO:0004553">
    <property type="term" value="F:hydrolase activity, hydrolyzing O-glycosyl compounds"/>
    <property type="evidence" value="ECO:0007669"/>
    <property type="project" value="InterPro"/>
</dbReference>
<feature type="domain" description="Glycoside hydrolase family 2 immunoglobulin-like beta-sandwich" evidence="5">
    <location>
        <begin position="215"/>
        <end position="324"/>
    </location>
</feature>
<dbReference type="SUPFAM" id="SSF51445">
    <property type="entry name" value="(Trans)glycosidases"/>
    <property type="match status" value="1"/>
</dbReference>
<sequence length="744" mass="86048" precursor="true">MIKNIHNGRPLGPAVFFLMLMAACWLAINPGMAQAAPSSGPQVLDLSGSWQFMPTNRIQVTPSLTPPAEGWRTINVPDNWFRQGQDISGQAWYSTRFKLDDSMRGKHAELKFEGVDYLADVWVNGQYLGHHEGYFQPFSFDITPHLRDGDNVITVLVDSPLEKPEDWSLHKRLVKGIFSHHDTRPGGAWSVRGQEQNTGGIWAPVSVAFSDQLAIQGLKLTPRRHGNAWRLDGEVAVAGDVSHETLVQVEAELVPENFAGRSYRFAQPLKLKPGSQTFNMQYALTQPELWWPADYGKPNLYRFKLRITNNGRVLDSREQVLGLREIRVDETTQQWYINNHRMFIRGTNYIGSQWLAEMTPDRYERDIRMMRDAHVNAIRVHAHIASAAFYDACDRNGMLVMQDFPLLWGYSDDEAFHRTARAQAADMVRTLYHHPSVVSWTMHNEPPWDSPWMVSKYPDYRADQNLALDNALYQDVRALDDTRITRRESGTKEHEWLGWYSDNWHAFARPAPNPWITEFGAQALPVMSSLQRLFTDAEMWPQTEPQWEKWQFHNFQPHETFNIAHVPRGNNVQELMQNTQAYQSRLIQFAAENYRRQRYAPVSAIFQFMFVENWPSINWGVVDYWRQPKPGYEALRTAFQPVLPSLQWVKDQYASGETIIIGLWAINDLWQPYPQAKYTISLLRDGQAVDQREWMLDMAADSGKKLEDYRLEQAKPGQYELQAELQDSQGKRLGSNRYRFTVAP</sequence>
<dbReference type="Pfam" id="PF02836">
    <property type="entry name" value="Glyco_hydro_2_C"/>
    <property type="match status" value="1"/>
</dbReference>
<accession>C6X7L8</accession>
<evidence type="ECO:0000259" key="7">
    <source>
        <dbReference type="Pfam" id="PF22666"/>
    </source>
</evidence>
<feature type="domain" description="Beta-mannosidase-like galactose-binding" evidence="7">
    <location>
        <begin position="90"/>
        <end position="170"/>
    </location>
</feature>
<dbReference type="KEGG" id="mei:Msip34_0011"/>
<dbReference type="InterPro" id="IPR006103">
    <property type="entry name" value="Glyco_hydro_2_cat"/>
</dbReference>
<dbReference type="InterPro" id="IPR006101">
    <property type="entry name" value="Glyco_hydro_2"/>
</dbReference>
<evidence type="ECO:0000259" key="6">
    <source>
        <dbReference type="Pfam" id="PF02836"/>
    </source>
</evidence>
<evidence type="ECO:0000256" key="2">
    <source>
        <dbReference type="ARBA" id="ARBA00022801"/>
    </source>
</evidence>
<keyword evidence="2 8" id="KW-0378">Hydrolase</keyword>
<dbReference type="HOGENOM" id="CLU_005015_5_0_4"/>
<evidence type="ECO:0000313" key="9">
    <source>
        <dbReference type="Proteomes" id="UP000002743"/>
    </source>
</evidence>
<dbReference type="InterPro" id="IPR036156">
    <property type="entry name" value="Beta-gal/glucu_dom_sf"/>
</dbReference>
<dbReference type="InterPro" id="IPR013783">
    <property type="entry name" value="Ig-like_fold"/>
</dbReference>
<feature type="signal peptide" evidence="4">
    <location>
        <begin position="1"/>
        <end position="35"/>
    </location>
</feature>
<name>C6X7L8_METGS</name>
<feature type="chain" id="PRO_5002972426" evidence="4">
    <location>
        <begin position="36"/>
        <end position="744"/>
    </location>
</feature>
<organism evidence="8 9">
    <name type="scientific">Methylovorus glucosotrophus (strain SIP3-4)</name>
    <dbReference type="NCBI Taxonomy" id="582744"/>
    <lineage>
        <taxon>Bacteria</taxon>
        <taxon>Pseudomonadati</taxon>
        <taxon>Pseudomonadota</taxon>
        <taxon>Betaproteobacteria</taxon>
        <taxon>Nitrosomonadales</taxon>
        <taxon>Methylophilaceae</taxon>
        <taxon>Methylovorus</taxon>
    </lineage>
</organism>
<protein>
    <submittedName>
        <fullName evidence="8">Glycoside hydrolase family 2 sugar binding</fullName>
    </submittedName>
</protein>
<reference evidence="9" key="1">
    <citation type="submission" date="2009-07" db="EMBL/GenBank/DDBJ databases">
        <title>Complete sequence of chromosome of Methylovorus sp. SIP3-4.</title>
        <authorList>
            <person name="Lucas S."/>
            <person name="Copeland A."/>
            <person name="Lapidus A."/>
            <person name="Glavina del Rio T."/>
            <person name="Tice H."/>
            <person name="Bruce D."/>
            <person name="Goodwin L."/>
            <person name="Pitluck S."/>
            <person name="Clum A."/>
            <person name="Larimer F."/>
            <person name="Land M."/>
            <person name="Hauser L."/>
            <person name="Kyrpides N."/>
            <person name="Mikhailova N."/>
            <person name="Kayluzhnaya M."/>
            <person name="Chistoserdova L."/>
        </authorList>
    </citation>
    <scope>NUCLEOTIDE SEQUENCE [LARGE SCALE GENOMIC DNA]</scope>
    <source>
        <strain evidence="9">SIP3-4</strain>
    </source>
</reference>
<dbReference type="SUPFAM" id="SSF49303">
    <property type="entry name" value="beta-Galactosidase/glucuronidase domain"/>
    <property type="match status" value="1"/>
</dbReference>